<gene>
    <name evidence="1" type="ORF">I8755_02895</name>
</gene>
<sequence>MEEAGAQLVEAVRPGAVEDDRCQVGGLVVLGEERGDEARHAAVAGRTLLGQEPEQLRQAVAAGGEGEYPDHVGESALVLPHQLGGGLVLVGQP</sequence>
<dbReference type="EMBL" id="CP065959">
    <property type="protein sequence ID" value="QQC87473.1"/>
    <property type="molecule type" value="Genomic_DNA"/>
</dbReference>
<evidence type="ECO:0000313" key="1">
    <source>
        <dbReference type="EMBL" id="QQC87473.1"/>
    </source>
</evidence>
<organism evidence="1 2">
    <name type="scientific">Streptomyces alfalfae</name>
    <dbReference type="NCBI Taxonomy" id="1642299"/>
    <lineage>
        <taxon>Bacteria</taxon>
        <taxon>Bacillati</taxon>
        <taxon>Actinomycetota</taxon>
        <taxon>Actinomycetes</taxon>
        <taxon>Kitasatosporales</taxon>
        <taxon>Streptomycetaceae</taxon>
        <taxon>Streptomyces</taxon>
    </lineage>
</organism>
<proteinExistence type="predicted"/>
<dbReference type="Proteomes" id="UP000596130">
    <property type="component" value="Chromosome"/>
</dbReference>
<reference evidence="1 2" key="1">
    <citation type="submission" date="2020-12" db="EMBL/GenBank/DDBJ databases">
        <title>Identification and biosynthesis of polyene macrolides produced by Streptomyces alfalfae Men-myco-93-63.</title>
        <authorList>
            <person name="Liu D."/>
            <person name="Li Y."/>
            <person name="Liu L."/>
            <person name="Han X."/>
            <person name="Shen F."/>
        </authorList>
    </citation>
    <scope>NUCLEOTIDE SEQUENCE [LARGE SCALE GENOMIC DNA]</scope>
    <source>
        <strain evidence="1 2">Men-myco-93-63</strain>
    </source>
</reference>
<accession>A0A7T4PC04</accession>
<dbReference type="AlphaFoldDB" id="A0A7T4PC04"/>
<protein>
    <submittedName>
        <fullName evidence="1">Uncharacterized protein</fullName>
    </submittedName>
</protein>
<evidence type="ECO:0000313" key="2">
    <source>
        <dbReference type="Proteomes" id="UP000596130"/>
    </source>
</evidence>
<name>A0A7T4PC04_9ACTN</name>